<keyword evidence="8" id="KW-1185">Reference proteome</keyword>
<dbReference type="GO" id="GO:0030416">
    <property type="term" value="P:methylamine metabolic process"/>
    <property type="evidence" value="ECO:0007669"/>
    <property type="project" value="InterPro"/>
</dbReference>
<evidence type="ECO:0000256" key="1">
    <source>
        <dbReference type="ARBA" id="ARBA00004141"/>
    </source>
</evidence>
<keyword evidence="2 5" id="KW-0812">Transmembrane</keyword>
<reference evidence="7" key="1">
    <citation type="submission" date="2022-10" db="EMBL/GenBank/DDBJ databases">
        <title>Comparative genomic analysis of Cohnella hashimotonis sp. nov., isolated from the International Space Station.</title>
        <authorList>
            <person name="Simpson A."/>
            <person name="Venkateswaran K."/>
        </authorList>
    </citation>
    <scope>NUCLEOTIDE SEQUENCE</scope>
    <source>
        <strain evidence="7">DSM 28161</strain>
    </source>
</reference>
<feature type="transmembrane region" description="Helical" evidence="5">
    <location>
        <begin position="20"/>
        <end position="37"/>
    </location>
</feature>
<keyword evidence="4 5" id="KW-0472">Membrane</keyword>
<dbReference type="EMBL" id="JAPDIA010000003">
    <property type="protein sequence ID" value="MDG0810196.1"/>
    <property type="molecule type" value="Genomic_DNA"/>
</dbReference>
<name>A0A9X4KTY4_9BACL</name>
<evidence type="ECO:0000256" key="3">
    <source>
        <dbReference type="ARBA" id="ARBA00022989"/>
    </source>
</evidence>
<keyword evidence="3 5" id="KW-1133">Transmembrane helix</keyword>
<comment type="caution">
    <text evidence="7">The sequence shown here is derived from an EMBL/GenBank/DDBJ whole genome shotgun (WGS) entry which is preliminary data.</text>
</comment>
<gene>
    <name evidence="7" type="ORF">OMP40_13210</name>
</gene>
<accession>A0A9X4KTY4</accession>
<comment type="subcellular location">
    <subcellularLocation>
        <location evidence="1">Membrane</location>
        <topology evidence="1">Multi-pass membrane protein</topology>
    </subcellularLocation>
</comment>
<evidence type="ECO:0000313" key="7">
    <source>
        <dbReference type="EMBL" id="MDG0810196.1"/>
    </source>
</evidence>
<protein>
    <recommendedName>
        <fullName evidence="6">Methylamine utilisation protein MauE domain-containing protein</fullName>
    </recommendedName>
</protein>
<dbReference type="InterPro" id="IPR009908">
    <property type="entry name" value="Methylamine_util_MauE"/>
</dbReference>
<evidence type="ECO:0000256" key="2">
    <source>
        <dbReference type="ARBA" id="ARBA00022692"/>
    </source>
</evidence>
<feature type="transmembrane region" description="Helical" evidence="5">
    <location>
        <begin position="57"/>
        <end position="77"/>
    </location>
</feature>
<evidence type="ECO:0000256" key="4">
    <source>
        <dbReference type="ARBA" id="ARBA00023136"/>
    </source>
</evidence>
<feature type="transmembrane region" description="Helical" evidence="5">
    <location>
        <begin position="83"/>
        <end position="109"/>
    </location>
</feature>
<dbReference type="Proteomes" id="UP001153404">
    <property type="component" value="Unassembled WGS sequence"/>
</dbReference>
<evidence type="ECO:0000259" key="6">
    <source>
        <dbReference type="Pfam" id="PF07291"/>
    </source>
</evidence>
<dbReference type="GO" id="GO:0016020">
    <property type="term" value="C:membrane"/>
    <property type="evidence" value="ECO:0007669"/>
    <property type="project" value="UniProtKB-SubCell"/>
</dbReference>
<proteinExistence type="predicted"/>
<feature type="domain" description="Methylamine utilisation protein MauE" evidence="6">
    <location>
        <begin position="1"/>
        <end position="74"/>
    </location>
</feature>
<organism evidence="7 8">
    <name type="scientific">Cohnella rhizosphaerae</name>
    <dbReference type="NCBI Taxonomy" id="1457232"/>
    <lineage>
        <taxon>Bacteria</taxon>
        <taxon>Bacillati</taxon>
        <taxon>Bacillota</taxon>
        <taxon>Bacilli</taxon>
        <taxon>Bacillales</taxon>
        <taxon>Paenibacillaceae</taxon>
        <taxon>Cohnella</taxon>
    </lineage>
</organism>
<evidence type="ECO:0000313" key="8">
    <source>
        <dbReference type="Proteomes" id="UP001153404"/>
    </source>
</evidence>
<dbReference type="Pfam" id="PF07291">
    <property type="entry name" value="MauE"/>
    <property type="match status" value="1"/>
</dbReference>
<evidence type="ECO:0000256" key="5">
    <source>
        <dbReference type="SAM" id="Phobius"/>
    </source>
</evidence>
<dbReference type="AlphaFoldDB" id="A0A9X4KTY4"/>
<sequence>MPAAEAAGAALLLPAYTRPYGAILVLTLLVAFGGAVWRARGRHIDCGCFGSALQEELGAGTYGRIAICASLAVYTLLEADGRSLLAVGTPDLACMALISAGLMAAYVLISSIARHRKSGLTL</sequence>